<evidence type="ECO:0000256" key="13">
    <source>
        <dbReference type="ARBA" id="ARBA00023065"/>
    </source>
</evidence>
<dbReference type="EMBL" id="VZTI01001048">
    <property type="protein sequence ID" value="NXB57422.1"/>
    <property type="molecule type" value="Genomic_DNA"/>
</dbReference>
<feature type="transmembrane region" description="Helical" evidence="26">
    <location>
        <begin position="543"/>
        <end position="560"/>
    </location>
</feature>
<organism evidence="30 31">
    <name type="scientific">Struthidea cinerea</name>
    <dbReference type="NCBI Taxonomy" id="181839"/>
    <lineage>
        <taxon>Eukaryota</taxon>
        <taxon>Metazoa</taxon>
        <taxon>Chordata</taxon>
        <taxon>Craniata</taxon>
        <taxon>Vertebrata</taxon>
        <taxon>Euteleostomi</taxon>
        <taxon>Archelosauria</taxon>
        <taxon>Archosauria</taxon>
        <taxon>Dinosauria</taxon>
        <taxon>Saurischia</taxon>
        <taxon>Theropoda</taxon>
        <taxon>Coelurosauria</taxon>
        <taxon>Aves</taxon>
        <taxon>Neognathae</taxon>
        <taxon>Neoaves</taxon>
        <taxon>Telluraves</taxon>
        <taxon>Australaves</taxon>
        <taxon>Passeriformes</taxon>
        <taxon>Corvoidea</taxon>
        <taxon>Corcoracidae</taxon>
        <taxon>Struthidea</taxon>
    </lineage>
</organism>
<evidence type="ECO:0000256" key="20">
    <source>
        <dbReference type="ARBA" id="ARBA00056815"/>
    </source>
</evidence>
<evidence type="ECO:0000256" key="15">
    <source>
        <dbReference type="ARBA" id="ARBA00023157"/>
    </source>
</evidence>
<keyword evidence="4" id="KW-1003">Cell membrane</keyword>
<evidence type="ECO:0000256" key="11">
    <source>
        <dbReference type="ARBA" id="ARBA00022989"/>
    </source>
</evidence>
<sequence>MAELSIPDLPPAHCSGRFTISTLLGMEEGGRGPYAPTEGSGCDSAQPTHLSSSTLCTRTFGYNTVDVVPAYEHYANSKGVGDPRKGRPSLADLHSILKPDPGRFCTPVSDLQQSNGLPEAGPEAGLEEAEGEPGRASVPEPVRFGWVKGVMIRCMLNIWGVILYLRLPWITAQAGIALTWLIILMSVTVTTITGLSISAISTNGKVKSGGTYFLISRSLGPELGGSIGLIFAFANAVAVAMHTVGFAETVRDLLQEHNSLIVDPTNDIRIIGVITVTVLLGISLAGMEWEAKAQILFFLVILVSFINYLVGTVIPATAEKQAKGFFSYRADIFAQNFVPNWRGPEGSFFGLFSIFFPSATGILAGANISGDLKDPAVAIPKGTLMAIFWTTVSYLVLSATIGACVVRDASGSLNDSVAVGSPGCEGLACSFGWNFTACAQRQSCRYGLSNYYQSMSMVSGFGPLITAGIFGATLSSALACLVSAPKVFQCLCKDQLYPLIGFFGKGYGRNSEPIRGYMLTYVIAIGFILIAELNAIAPIISNFFLCSYALINFSCFHASITNSPGWRPSFRYYSKWAALFGAAVSVVIMFLLTWWAALVAFGIVIFLLGYVLYKKPDVNWGSSMQASSYNMALNYSVGLSEVDEHIKNYRQGQLIACLVLTGPPNFRPALVDFVGTFTKNLSLMLCGNVLIGPRKQKMPESRLMADGHTKWLMKRKIKAFYTDVVAEDLRSGVQMLIQAAGLGKMRPNILVLGYKRNWRTASPQSLEDYVGILHDAFDFKYGVCLMRMKEGLNVSRVLQAHVDPTALASEQQASTIFQSEQGKKTIDIYWLFDDGGLTLLIPYLLGRKKRWGKCKIRVFVGGQINRMDEERKAVGKHEVQTEASSRVFCCGRSLSELLLPANLGKMCPFPSVRIVSLLSKFRLGFHEVHILPDINQKPRPEQKNSIFLETIILCFSMLFAPQSLRQVRLNEILLDYSRDAALIAITPPIGRKGRCPSSLYMAWLETLSQDLRPPVILTRGNQENVLTFYCQ</sequence>
<feature type="transmembrane region" description="Helical" evidence="26">
    <location>
        <begin position="268"/>
        <end position="287"/>
    </location>
</feature>
<evidence type="ECO:0000256" key="1">
    <source>
        <dbReference type="ARBA" id="ARBA00004424"/>
    </source>
</evidence>
<reference evidence="30 31" key="1">
    <citation type="submission" date="2019-09" db="EMBL/GenBank/DDBJ databases">
        <title>Bird 10,000 Genomes (B10K) Project - Family phase.</title>
        <authorList>
            <person name="Zhang G."/>
        </authorList>
    </citation>
    <scope>NUCLEOTIDE SEQUENCE [LARGE SCALE GENOMIC DNA]</scope>
    <source>
        <strain evidence="30">B10K-DU-029-33</strain>
        <tissue evidence="30">Heart</tissue>
    </source>
</reference>
<comment type="subcellular location">
    <subcellularLocation>
        <location evidence="1">Apical cell membrane</location>
        <topology evidence="1">Multi-pass membrane protein</topology>
    </subcellularLocation>
</comment>
<keyword evidence="10" id="KW-0769">Symport</keyword>
<dbReference type="Proteomes" id="UP000548317">
    <property type="component" value="Unassembled WGS sequence"/>
</dbReference>
<keyword evidence="16" id="KW-0325">Glycoprotein</keyword>
<dbReference type="PRINTS" id="PR01230">
    <property type="entry name" value="NACLTRNSPORT"/>
</dbReference>
<evidence type="ECO:0000256" key="2">
    <source>
        <dbReference type="ARBA" id="ARBA00010593"/>
    </source>
</evidence>
<comment type="function">
    <text evidence="20">Electroneutral sodium and chloride ion cotransporter, which acts as a key mediator of sodium and chloride reabsorption in kidney distal convoluted tubules. Also acts as a receptor for the pro-inflammatory cytokine IL18, thereby contributing to IL18-induced cytokine production, including IFNG, IL6, IL18 and CCL2. May act either independently of IL18R1, or in a complex with IL18R1.</text>
</comment>
<evidence type="ECO:0000256" key="4">
    <source>
        <dbReference type="ARBA" id="ARBA00022475"/>
    </source>
</evidence>
<name>A0A7K8F210_9CORV</name>
<evidence type="ECO:0000256" key="25">
    <source>
        <dbReference type="SAM" id="MobiDB-lite"/>
    </source>
</evidence>
<evidence type="ECO:0000256" key="24">
    <source>
        <dbReference type="ARBA" id="ARBA00077939"/>
    </source>
</evidence>
<feature type="transmembrane region" description="Helical" evidence="26">
    <location>
        <begin position="386"/>
        <end position="406"/>
    </location>
</feature>
<keyword evidence="9" id="KW-0832">Ubl conjugation</keyword>
<keyword evidence="14 26" id="KW-0472">Membrane</keyword>
<feature type="transmembrane region" description="Helical" evidence="26">
    <location>
        <begin position="514"/>
        <end position="531"/>
    </location>
</feature>
<dbReference type="PANTHER" id="PTHR11827:SF9">
    <property type="entry name" value="SOLUTE CARRIER FAMILY 12 MEMBER 3"/>
    <property type="match status" value="1"/>
</dbReference>
<evidence type="ECO:0000256" key="19">
    <source>
        <dbReference type="ARBA" id="ARBA00050884"/>
    </source>
</evidence>
<dbReference type="GO" id="GO:0016324">
    <property type="term" value="C:apical plasma membrane"/>
    <property type="evidence" value="ECO:0007669"/>
    <property type="project" value="UniProtKB-SubCell"/>
</dbReference>
<dbReference type="Pfam" id="PF00324">
    <property type="entry name" value="AA_permease"/>
    <property type="match status" value="1"/>
</dbReference>
<keyword evidence="11 26" id="KW-1133">Transmembrane helix</keyword>
<dbReference type="GO" id="GO:0055078">
    <property type="term" value="P:sodium ion homeostasis"/>
    <property type="evidence" value="ECO:0007669"/>
    <property type="project" value="TreeGrafter"/>
</dbReference>
<evidence type="ECO:0000256" key="14">
    <source>
        <dbReference type="ARBA" id="ARBA00023136"/>
    </source>
</evidence>
<keyword evidence="12" id="KW-0915">Sodium</keyword>
<evidence type="ECO:0000256" key="21">
    <source>
        <dbReference type="ARBA" id="ARBA00063035"/>
    </source>
</evidence>
<keyword evidence="5" id="KW-0597">Phosphoprotein</keyword>
<evidence type="ECO:0000313" key="30">
    <source>
        <dbReference type="EMBL" id="NXB57422.1"/>
    </source>
</evidence>
<feature type="domain" description="SLC12A transporter C-terminal" evidence="28">
    <location>
        <begin position="961"/>
        <end position="1030"/>
    </location>
</feature>
<dbReference type="NCBIfam" id="TIGR00930">
    <property type="entry name" value="2a30"/>
    <property type="match status" value="1"/>
</dbReference>
<keyword evidence="18" id="KW-0868">Chloride</keyword>
<feature type="region of interest" description="Disordered" evidence="25">
    <location>
        <begin position="108"/>
        <end position="134"/>
    </location>
</feature>
<feature type="domain" description="SLC12A transporter C-terminal" evidence="28">
    <location>
        <begin position="667"/>
        <end position="806"/>
    </location>
</feature>
<feature type="transmembrane region" description="Helical" evidence="26">
    <location>
        <begin position="177"/>
        <end position="203"/>
    </location>
</feature>
<dbReference type="Gene3D" id="1.20.1740.10">
    <property type="entry name" value="Amino acid/polyamine transporter I"/>
    <property type="match status" value="1"/>
</dbReference>
<dbReference type="InterPro" id="IPR004842">
    <property type="entry name" value="SLC12A_fam"/>
</dbReference>
<evidence type="ECO:0000256" key="7">
    <source>
        <dbReference type="ARBA" id="ARBA00022741"/>
    </source>
</evidence>
<keyword evidence="31" id="KW-1185">Reference proteome</keyword>
<dbReference type="FunFam" id="1.20.1740.10:FF:000018">
    <property type="entry name" value="solute carrier family 12 member 3 isoform X2"/>
    <property type="match status" value="1"/>
</dbReference>
<dbReference type="GO" id="GO:0055075">
    <property type="term" value="P:potassium ion homeostasis"/>
    <property type="evidence" value="ECO:0007669"/>
    <property type="project" value="TreeGrafter"/>
</dbReference>
<dbReference type="GO" id="GO:0006884">
    <property type="term" value="P:cell volume homeostasis"/>
    <property type="evidence" value="ECO:0007669"/>
    <property type="project" value="TreeGrafter"/>
</dbReference>
<dbReference type="GO" id="GO:0055064">
    <property type="term" value="P:chloride ion homeostasis"/>
    <property type="evidence" value="ECO:0007669"/>
    <property type="project" value="TreeGrafter"/>
</dbReference>
<evidence type="ECO:0000256" key="26">
    <source>
        <dbReference type="SAM" id="Phobius"/>
    </source>
</evidence>
<feature type="region of interest" description="Disordered" evidence="25">
    <location>
        <begin position="27"/>
        <end position="48"/>
    </location>
</feature>
<gene>
    <name evidence="30" type="primary">Slc12a3</name>
    <name evidence="30" type="ORF">STRCIN_R00151</name>
</gene>
<dbReference type="InterPro" id="IPR002948">
    <property type="entry name" value="SLC12A3"/>
</dbReference>
<dbReference type="GO" id="GO:0005524">
    <property type="term" value="F:ATP binding"/>
    <property type="evidence" value="ECO:0007669"/>
    <property type="project" value="UniProtKB-KW"/>
</dbReference>
<keyword evidence="6 26" id="KW-0812">Transmembrane</keyword>
<dbReference type="InterPro" id="IPR013612">
    <property type="entry name" value="AA_permease_N"/>
</dbReference>
<keyword evidence="8" id="KW-0067">ATP-binding</keyword>
<dbReference type="InterPro" id="IPR018491">
    <property type="entry name" value="SLC12_C"/>
</dbReference>
<keyword evidence="7" id="KW-0547">Nucleotide-binding</keyword>
<evidence type="ECO:0000256" key="17">
    <source>
        <dbReference type="ARBA" id="ARBA00023201"/>
    </source>
</evidence>
<feature type="transmembrane region" description="Helical" evidence="26">
    <location>
        <begin position="348"/>
        <end position="366"/>
    </location>
</feature>
<feature type="transmembrane region" description="Helical" evidence="26">
    <location>
        <begin position="580"/>
        <end position="613"/>
    </location>
</feature>
<evidence type="ECO:0000313" key="31">
    <source>
        <dbReference type="Proteomes" id="UP000548317"/>
    </source>
</evidence>
<evidence type="ECO:0000256" key="6">
    <source>
        <dbReference type="ARBA" id="ARBA00022692"/>
    </source>
</evidence>
<comment type="caution">
    <text evidence="30">The sequence shown here is derived from an EMBL/GenBank/DDBJ whole genome shotgun (WGS) entry which is preliminary data.</text>
</comment>
<feature type="domain" description="SLC12A transporter C-terminal" evidence="28">
    <location>
        <begin position="811"/>
        <end position="873"/>
    </location>
</feature>
<evidence type="ECO:0000259" key="27">
    <source>
        <dbReference type="Pfam" id="PF00324"/>
    </source>
</evidence>
<feature type="transmembrane region" description="Helical" evidence="26">
    <location>
        <begin position="461"/>
        <end position="484"/>
    </location>
</feature>
<dbReference type="PANTHER" id="PTHR11827">
    <property type="entry name" value="SOLUTE CARRIER FAMILY 12, CATION COTRANSPORTERS"/>
    <property type="match status" value="1"/>
</dbReference>
<protein>
    <recommendedName>
        <fullName evidence="22">Solute carrier family 12 member 3</fullName>
    </recommendedName>
    <alternativeName>
        <fullName evidence="23">Na-Cl symporter</fullName>
    </alternativeName>
    <alternativeName>
        <fullName evidence="24">Thiazide-sensitive sodium-chloride cotransporter</fullName>
    </alternativeName>
</protein>
<evidence type="ECO:0000256" key="5">
    <source>
        <dbReference type="ARBA" id="ARBA00022553"/>
    </source>
</evidence>
<keyword evidence="13" id="KW-0406">Ion transport</keyword>
<evidence type="ECO:0000256" key="10">
    <source>
        <dbReference type="ARBA" id="ARBA00022847"/>
    </source>
</evidence>
<accession>A0A7K8F210</accession>
<evidence type="ECO:0000256" key="9">
    <source>
        <dbReference type="ARBA" id="ARBA00022843"/>
    </source>
</evidence>
<evidence type="ECO:0000256" key="12">
    <source>
        <dbReference type="ARBA" id="ARBA00023053"/>
    </source>
</evidence>
<dbReference type="Pfam" id="PF03522">
    <property type="entry name" value="SLC12"/>
    <property type="match status" value="3"/>
</dbReference>
<dbReference type="InterPro" id="IPR004841">
    <property type="entry name" value="AA-permease/SLC12A_dom"/>
</dbReference>
<dbReference type="GO" id="GO:0008511">
    <property type="term" value="F:sodium:potassium:chloride symporter activity"/>
    <property type="evidence" value="ECO:0007669"/>
    <property type="project" value="TreeGrafter"/>
</dbReference>
<proteinExistence type="inferred from homology"/>
<feature type="non-terminal residue" evidence="30">
    <location>
        <position position="1031"/>
    </location>
</feature>
<keyword evidence="17" id="KW-0739">Sodium transport</keyword>
<feature type="domain" description="Amino acid permease N-terminal" evidence="29">
    <location>
        <begin position="52"/>
        <end position="102"/>
    </location>
</feature>
<feature type="transmembrane region" description="Helical" evidence="26">
    <location>
        <begin position="223"/>
        <end position="247"/>
    </location>
</feature>
<comment type="catalytic activity">
    <reaction evidence="19">
        <text>chloride(out) + Na(+)(out) = chloride(in) + Na(+)(in)</text>
        <dbReference type="Rhea" id="RHEA:73887"/>
        <dbReference type="ChEBI" id="CHEBI:17996"/>
        <dbReference type="ChEBI" id="CHEBI:29101"/>
    </reaction>
</comment>
<keyword evidence="3" id="KW-0813">Transport</keyword>
<dbReference type="AlphaFoldDB" id="A0A7K8F210"/>
<dbReference type="GO" id="GO:1990573">
    <property type="term" value="P:potassium ion import across plasma membrane"/>
    <property type="evidence" value="ECO:0007669"/>
    <property type="project" value="TreeGrafter"/>
</dbReference>
<dbReference type="Pfam" id="PF08403">
    <property type="entry name" value="AA_permease_N"/>
    <property type="match status" value="1"/>
</dbReference>
<comment type="subunit">
    <text evidence="21">Homodimer; adopts a domain-swap conformation at the scissor helices connecting the transmembrane domain and C-terminal domain. Interacts with KLHL3. Interacts with IL18R1; this interaction is increased by IL18 treatment.</text>
</comment>
<evidence type="ECO:0000259" key="28">
    <source>
        <dbReference type="Pfam" id="PF03522"/>
    </source>
</evidence>
<comment type="similarity">
    <text evidence="2">Belongs to the SLC12A transporter family.</text>
</comment>
<evidence type="ECO:0000256" key="8">
    <source>
        <dbReference type="ARBA" id="ARBA00022840"/>
    </source>
</evidence>
<evidence type="ECO:0000256" key="3">
    <source>
        <dbReference type="ARBA" id="ARBA00022448"/>
    </source>
</evidence>
<feature type="domain" description="Amino acid permease/ SLC12A" evidence="27">
    <location>
        <begin position="149"/>
        <end position="651"/>
    </location>
</feature>
<evidence type="ECO:0000256" key="22">
    <source>
        <dbReference type="ARBA" id="ARBA00073714"/>
    </source>
</evidence>
<evidence type="ECO:0000256" key="23">
    <source>
        <dbReference type="ARBA" id="ARBA00076232"/>
    </source>
</evidence>
<evidence type="ECO:0000256" key="18">
    <source>
        <dbReference type="ARBA" id="ARBA00023214"/>
    </source>
</evidence>
<evidence type="ECO:0000259" key="29">
    <source>
        <dbReference type="Pfam" id="PF08403"/>
    </source>
</evidence>
<evidence type="ECO:0000256" key="16">
    <source>
        <dbReference type="ARBA" id="ARBA00023180"/>
    </source>
</evidence>
<keyword evidence="15" id="KW-1015">Disulfide bond</keyword>
<feature type="transmembrane region" description="Helical" evidence="26">
    <location>
        <begin position="293"/>
        <end position="314"/>
    </location>
</feature>
<feature type="non-terminal residue" evidence="30">
    <location>
        <position position="1"/>
    </location>
</feature>